<accession>A0AAJ6K482</accession>
<reference evidence="1" key="1">
    <citation type="submission" date="2021-06" db="EMBL/GenBank/DDBJ databases">
        <title>Emergence of genetically related NDM-1-producing Providencia rettgeri strains in Argentina.</title>
        <authorList>
            <person name="Pasteran F."/>
            <person name="Meo A."/>
            <person name="Gomez S."/>
            <person name="Derdoy L."/>
            <person name="Albronoz E."/>
            <person name="Faccone D."/>
            <person name="Guerriero L."/>
            <person name="Archuby D."/>
            <person name="Tarzia A."/>
            <person name="Lopez M."/>
            <person name="Corso A."/>
        </authorList>
    </citation>
    <scope>NUCLEOTIDE SEQUENCE</scope>
    <source>
        <strain evidence="1">PreM15628</strain>
    </source>
</reference>
<dbReference type="EMBL" id="CP076405">
    <property type="protein sequence ID" value="WHT95669.1"/>
    <property type="molecule type" value="Genomic_DNA"/>
</dbReference>
<gene>
    <name evidence="1" type="ORF">KOF27_20220</name>
</gene>
<evidence type="ECO:0000313" key="1">
    <source>
        <dbReference type="EMBL" id="WHT95669.1"/>
    </source>
</evidence>
<dbReference type="AlphaFoldDB" id="A0AAJ6K482"/>
<evidence type="ECO:0000313" key="2">
    <source>
        <dbReference type="Proteomes" id="UP000682358"/>
    </source>
</evidence>
<dbReference type="Proteomes" id="UP000682358">
    <property type="component" value="Chromosome"/>
</dbReference>
<name>A0AAJ6K482_PRORE</name>
<organism evidence="1 2">
    <name type="scientific">Providencia rettgeri</name>
    <dbReference type="NCBI Taxonomy" id="587"/>
    <lineage>
        <taxon>Bacteria</taxon>
        <taxon>Pseudomonadati</taxon>
        <taxon>Pseudomonadota</taxon>
        <taxon>Gammaproteobacteria</taxon>
        <taxon>Enterobacterales</taxon>
        <taxon>Morganellaceae</taxon>
        <taxon>Providencia</taxon>
    </lineage>
</organism>
<protein>
    <submittedName>
        <fullName evidence="1">Uncharacterized protein</fullName>
    </submittedName>
</protein>
<sequence>MNSTIKNELFQWYFGNTKIFFWKASKMVFFISAVNSKWMPSVEQLKFSLKNPTLKTTGEKKPTEAGFSLID</sequence>
<proteinExistence type="predicted"/>